<evidence type="ECO:0000256" key="1">
    <source>
        <dbReference type="ARBA" id="ARBA00022723"/>
    </source>
</evidence>
<name>B0DGC0_LACBS</name>
<dbReference type="InterPro" id="IPR001841">
    <property type="entry name" value="Znf_RING"/>
</dbReference>
<gene>
    <name evidence="6" type="ORF">LACBIDRAFT_300257</name>
</gene>
<dbReference type="STRING" id="486041.B0DGC0"/>
<dbReference type="InterPro" id="IPR017907">
    <property type="entry name" value="Znf_RING_CS"/>
</dbReference>
<keyword evidence="3" id="KW-0862">Zinc</keyword>
<protein>
    <submittedName>
        <fullName evidence="6">Predicted protein</fullName>
    </submittedName>
</protein>
<evidence type="ECO:0000256" key="2">
    <source>
        <dbReference type="ARBA" id="ARBA00022771"/>
    </source>
</evidence>
<feature type="region of interest" description="Disordered" evidence="4">
    <location>
        <begin position="166"/>
        <end position="186"/>
    </location>
</feature>
<dbReference type="SUPFAM" id="SSF57850">
    <property type="entry name" value="RING/U-box"/>
    <property type="match status" value="1"/>
</dbReference>
<dbReference type="GeneID" id="6078666"/>
<sequence length="379" mass="41838">MSRRRETLPTTPSPGRRTRSLTRAEHERATQSVEARPVASRARTNMQSAPLTPPRTVRQYSTAHNRLRLRALATPIPSSNSPPSTPEPPETLPTNISPGRRIRPWLARVGYESATRSSEAGSEQASASRVTTNAHCVPLTPPRTVRQYSAAHNRLRLGVLALPDPSSDFPPSVSESSLASPAPSSDSVPSMSEFLRLTGVFSSPTNIPAQAAPQESDHQKLQRVSEAFKSAAECPICTGIMANPFVLRCLHTFCGHCIRTTFADQVRPRLRRTAGSLLSHKEHEYDCHAVPTSLKHLQETVTAIRRHGRRKPEDIFVYECPLCRGQIREQPTLSPYKARAFLSDVRAALGLDLSDDEIAREEDVDRDGFFDGLFLPTGM</sequence>
<feature type="domain" description="RING-type" evidence="5">
    <location>
        <begin position="234"/>
        <end position="323"/>
    </location>
</feature>
<dbReference type="InParanoid" id="B0DGC0"/>
<dbReference type="EMBL" id="DS547109">
    <property type="protein sequence ID" value="EDR06246.1"/>
    <property type="molecule type" value="Genomic_DNA"/>
</dbReference>
<evidence type="ECO:0000259" key="5">
    <source>
        <dbReference type="SMART" id="SM00184"/>
    </source>
</evidence>
<reference evidence="6 7" key="1">
    <citation type="journal article" date="2008" name="Nature">
        <title>The genome of Laccaria bicolor provides insights into mycorrhizal symbiosis.</title>
        <authorList>
            <person name="Martin F."/>
            <person name="Aerts A."/>
            <person name="Ahren D."/>
            <person name="Brun A."/>
            <person name="Danchin E.G.J."/>
            <person name="Duchaussoy F."/>
            <person name="Gibon J."/>
            <person name="Kohler A."/>
            <person name="Lindquist E."/>
            <person name="Pereda V."/>
            <person name="Salamov A."/>
            <person name="Shapiro H.J."/>
            <person name="Wuyts J."/>
            <person name="Blaudez D."/>
            <person name="Buee M."/>
            <person name="Brokstein P."/>
            <person name="Canbaeck B."/>
            <person name="Cohen D."/>
            <person name="Courty P.E."/>
            <person name="Coutinho P.M."/>
            <person name="Delaruelle C."/>
            <person name="Detter J.C."/>
            <person name="Deveau A."/>
            <person name="DiFazio S."/>
            <person name="Duplessis S."/>
            <person name="Fraissinet-Tachet L."/>
            <person name="Lucic E."/>
            <person name="Frey-Klett P."/>
            <person name="Fourrey C."/>
            <person name="Feussner I."/>
            <person name="Gay G."/>
            <person name="Grimwood J."/>
            <person name="Hoegger P.J."/>
            <person name="Jain P."/>
            <person name="Kilaru S."/>
            <person name="Labbe J."/>
            <person name="Lin Y.C."/>
            <person name="Legue V."/>
            <person name="Le Tacon F."/>
            <person name="Marmeisse R."/>
            <person name="Melayah D."/>
            <person name="Montanini B."/>
            <person name="Muratet M."/>
            <person name="Nehls U."/>
            <person name="Niculita-Hirzel H."/>
            <person name="Oudot-Le Secq M.P."/>
            <person name="Peter M."/>
            <person name="Quesneville H."/>
            <person name="Rajashekar B."/>
            <person name="Reich M."/>
            <person name="Rouhier N."/>
            <person name="Schmutz J."/>
            <person name="Yin T."/>
            <person name="Chalot M."/>
            <person name="Henrissat B."/>
            <person name="Kuees U."/>
            <person name="Lucas S."/>
            <person name="Van de Peer Y."/>
            <person name="Podila G.K."/>
            <person name="Polle A."/>
            <person name="Pukkila P.J."/>
            <person name="Richardson P.M."/>
            <person name="Rouze P."/>
            <person name="Sanders I.R."/>
            <person name="Stajich J.E."/>
            <person name="Tunlid A."/>
            <person name="Tuskan G."/>
            <person name="Grigoriev I.V."/>
        </authorList>
    </citation>
    <scope>NUCLEOTIDE SEQUENCE [LARGE SCALE GENOMIC DNA]</scope>
    <source>
        <strain evidence="7">S238N-H82 / ATCC MYA-4686</strain>
    </source>
</reference>
<dbReference type="RefSeq" id="XP_001883107.1">
    <property type="nucleotide sequence ID" value="XM_001883072.1"/>
</dbReference>
<dbReference type="KEGG" id="lbc:LACBIDRAFT_300257"/>
<feature type="region of interest" description="Disordered" evidence="4">
    <location>
        <begin position="1"/>
        <end position="58"/>
    </location>
</feature>
<dbReference type="HOGENOM" id="CLU_729715_0_0_1"/>
<organism evidence="7">
    <name type="scientific">Laccaria bicolor (strain S238N-H82 / ATCC MYA-4686)</name>
    <name type="common">Bicoloured deceiver</name>
    <name type="synonym">Laccaria laccata var. bicolor</name>
    <dbReference type="NCBI Taxonomy" id="486041"/>
    <lineage>
        <taxon>Eukaryota</taxon>
        <taxon>Fungi</taxon>
        <taxon>Dikarya</taxon>
        <taxon>Basidiomycota</taxon>
        <taxon>Agaricomycotina</taxon>
        <taxon>Agaricomycetes</taxon>
        <taxon>Agaricomycetidae</taxon>
        <taxon>Agaricales</taxon>
        <taxon>Agaricineae</taxon>
        <taxon>Hydnangiaceae</taxon>
        <taxon>Laccaria</taxon>
    </lineage>
</organism>
<dbReference type="Proteomes" id="UP000001194">
    <property type="component" value="Unassembled WGS sequence"/>
</dbReference>
<dbReference type="GO" id="GO:0008270">
    <property type="term" value="F:zinc ion binding"/>
    <property type="evidence" value="ECO:0007669"/>
    <property type="project" value="UniProtKB-KW"/>
</dbReference>
<dbReference type="Pfam" id="PF00097">
    <property type="entry name" value="zf-C3HC4"/>
    <property type="match status" value="1"/>
</dbReference>
<proteinExistence type="predicted"/>
<keyword evidence="1" id="KW-0479">Metal-binding</keyword>
<dbReference type="InterPro" id="IPR013083">
    <property type="entry name" value="Znf_RING/FYVE/PHD"/>
</dbReference>
<dbReference type="Gene3D" id="3.30.40.10">
    <property type="entry name" value="Zinc/RING finger domain, C3HC4 (zinc finger)"/>
    <property type="match status" value="1"/>
</dbReference>
<evidence type="ECO:0000256" key="3">
    <source>
        <dbReference type="ARBA" id="ARBA00022833"/>
    </source>
</evidence>
<dbReference type="AlphaFoldDB" id="B0DGC0"/>
<evidence type="ECO:0000256" key="4">
    <source>
        <dbReference type="SAM" id="MobiDB-lite"/>
    </source>
</evidence>
<keyword evidence="7" id="KW-1185">Reference proteome</keyword>
<keyword evidence="2" id="KW-0863">Zinc-finger</keyword>
<dbReference type="SMART" id="SM00184">
    <property type="entry name" value="RING"/>
    <property type="match status" value="1"/>
</dbReference>
<dbReference type="PROSITE" id="PS00518">
    <property type="entry name" value="ZF_RING_1"/>
    <property type="match status" value="1"/>
</dbReference>
<evidence type="ECO:0000313" key="7">
    <source>
        <dbReference type="Proteomes" id="UP000001194"/>
    </source>
</evidence>
<feature type="region of interest" description="Disordered" evidence="4">
    <location>
        <begin position="73"/>
        <end position="98"/>
    </location>
</feature>
<evidence type="ECO:0000313" key="6">
    <source>
        <dbReference type="EMBL" id="EDR06246.1"/>
    </source>
</evidence>
<dbReference type="InterPro" id="IPR018957">
    <property type="entry name" value="Znf_C3HC4_RING-type"/>
</dbReference>
<accession>B0DGC0</accession>
<dbReference type="OrthoDB" id="2671218at2759"/>